<dbReference type="RefSeq" id="WP_067979303.1">
    <property type="nucleotide sequence ID" value="NZ_CP014163.1"/>
</dbReference>
<dbReference type="OrthoDB" id="9803735at2"/>
<dbReference type="SUPFAM" id="SSF53850">
    <property type="entry name" value="Periplasmic binding protein-like II"/>
    <property type="match status" value="1"/>
</dbReference>
<dbReference type="InterPro" id="IPR036390">
    <property type="entry name" value="WH_DNA-bd_sf"/>
</dbReference>
<accession>A0A0X8FLF5</accession>
<reference evidence="6" key="2">
    <citation type="submission" date="2016-01" db="EMBL/GenBank/DDBJ databases">
        <title>Six Aerococcus type strain genome sequencing and assembly using PacBio and Illumina Hiseq.</title>
        <authorList>
            <person name="Carkaci D."/>
            <person name="Dargis R."/>
            <person name="Nielsen X.C."/>
            <person name="Skovgaard O."/>
            <person name="Fuursted K."/>
            <person name="Christensen J.J."/>
        </authorList>
    </citation>
    <scope>NUCLEOTIDE SEQUENCE [LARGE SCALE GENOMIC DNA]</scope>
    <source>
        <strain evidence="6">CCUG42038B</strain>
    </source>
</reference>
<evidence type="ECO:0000256" key="4">
    <source>
        <dbReference type="ARBA" id="ARBA00023163"/>
    </source>
</evidence>
<dbReference type="AlphaFoldDB" id="A0A0X8FLF5"/>
<protein>
    <submittedName>
        <fullName evidence="5">LysR family transcriptional regulator</fullName>
    </submittedName>
</protein>
<dbReference type="Pfam" id="PF03466">
    <property type="entry name" value="LysR_substrate"/>
    <property type="match status" value="1"/>
</dbReference>
<keyword evidence="3" id="KW-0238">DNA-binding</keyword>
<dbReference type="Gene3D" id="1.10.10.10">
    <property type="entry name" value="Winged helix-like DNA-binding domain superfamily/Winged helix DNA-binding domain"/>
    <property type="match status" value="1"/>
</dbReference>
<evidence type="ECO:0000256" key="2">
    <source>
        <dbReference type="ARBA" id="ARBA00023015"/>
    </source>
</evidence>
<dbReference type="GO" id="GO:0003677">
    <property type="term" value="F:DNA binding"/>
    <property type="evidence" value="ECO:0007669"/>
    <property type="project" value="UniProtKB-KW"/>
</dbReference>
<evidence type="ECO:0000256" key="3">
    <source>
        <dbReference type="ARBA" id="ARBA00023125"/>
    </source>
</evidence>
<dbReference type="InterPro" id="IPR036388">
    <property type="entry name" value="WH-like_DNA-bd_sf"/>
</dbReference>
<dbReference type="PANTHER" id="PTHR30346">
    <property type="entry name" value="TRANSCRIPTIONAL DUAL REGULATOR HCAR-RELATED"/>
    <property type="match status" value="1"/>
</dbReference>
<gene>
    <name evidence="5" type="ORF">AWM75_05490</name>
</gene>
<name>A0A0X8FLF5_9LACT</name>
<proteinExistence type="inferred from homology"/>
<dbReference type="GO" id="GO:0003700">
    <property type="term" value="F:DNA-binding transcription factor activity"/>
    <property type="evidence" value="ECO:0007669"/>
    <property type="project" value="InterPro"/>
</dbReference>
<dbReference type="Pfam" id="PF00126">
    <property type="entry name" value="HTH_1"/>
    <property type="match status" value="1"/>
</dbReference>
<keyword evidence="2" id="KW-0805">Transcription regulation</keyword>
<dbReference type="EMBL" id="CP014163">
    <property type="protein sequence ID" value="AMB99481.1"/>
    <property type="molecule type" value="Genomic_DNA"/>
</dbReference>
<dbReference type="SUPFAM" id="SSF46785">
    <property type="entry name" value="Winged helix' DNA-binding domain"/>
    <property type="match status" value="1"/>
</dbReference>
<organism evidence="5 6">
    <name type="scientific">Aerococcus urinaehominis</name>
    <dbReference type="NCBI Taxonomy" id="128944"/>
    <lineage>
        <taxon>Bacteria</taxon>
        <taxon>Bacillati</taxon>
        <taxon>Bacillota</taxon>
        <taxon>Bacilli</taxon>
        <taxon>Lactobacillales</taxon>
        <taxon>Aerococcaceae</taxon>
        <taxon>Aerococcus</taxon>
    </lineage>
</organism>
<dbReference type="Gene3D" id="3.40.190.290">
    <property type="match status" value="1"/>
</dbReference>
<dbReference type="InterPro" id="IPR005119">
    <property type="entry name" value="LysR_subst-bd"/>
</dbReference>
<dbReference type="CDD" id="cd05466">
    <property type="entry name" value="PBP2_LTTR_substrate"/>
    <property type="match status" value="1"/>
</dbReference>
<keyword evidence="6" id="KW-1185">Reference proteome</keyword>
<dbReference type="FunFam" id="1.10.10.10:FF:000001">
    <property type="entry name" value="LysR family transcriptional regulator"/>
    <property type="match status" value="1"/>
</dbReference>
<evidence type="ECO:0000313" key="6">
    <source>
        <dbReference type="Proteomes" id="UP000062260"/>
    </source>
</evidence>
<dbReference type="PROSITE" id="PS50931">
    <property type="entry name" value="HTH_LYSR"/>
    <property type="match status" value="1"/>
</dbReference>
<dbReference type="PRINTS" id="PR00039">
    <property type="entry name" value="HTHLYSR"/>
</dbReference>
<dbReference type="STRING" id="128944.AWM75_05490"/>
<evidence type="ECO:0000313" key="5">
    <source>
        <dbReference type="EMBL" id="AMB99481.1"/>
    </source>
</evidence>
<keyword evidence="4" id="KW-0804">Transcription</keyword>
<sequence>MRIEDLAYFRKMAEVGSITQAAQALFISQPSLSNAMQKLEEELGLTLFIRSQKGISLTETGEEFLQYANQVLEQFDLLQRRYSGQAHRQQIFKVATHHYAFVVDAFARLLKRYEDTDYQASLWELRTWEVLDEVINLKSEIGVIYRSNYNQRIIDKALKDNNLSFHSLIKTRPHVFIYRDHPLANQAQVTFEDLAAYPRLNFEQGQHNSFYYWEEVHAEYDSPKTITVSDRATIFNLMIGLNGYTISSGIINEDLNGPNIIAVPLVSDEVIEIGYITNNFHQLNPIAEEFIDILIACVNGDVN</sequence>
<dbReference type="PANTHER" id="PTHR30346:SF0">
    <property type="entry name" value="HCA OPERON TRANSCRIPTIONAL ACTIVATOR HCAR"/>
    <property type="match status" value="1"/>
</dbReference>
<dbReference type="GO" id="GO:0032993">
    <property type="term" value="C:protein-DNA complex"/>
    <property type="evidence" value="ECO:0007669"/>
    <property type="project" value="TreeGrafter"/>
</dbReference>
<dbReference type="InterPro" id="IPR000847">
    <property type="entry name" value="LysR_HTH_N"/>
</dbReference>
<dbReference type="Proteomes" id="UP000062260">
    <property type="component" value="Chromosome"/>
</dbReference>
<dbReference type="KEGG" id="auh:AWM75_05490"/>
<comment type="similarity">
    <text evidence="1">Belongs to the LysR transcriptional regulatory family.</text>
</comment>
<evidence type="ECO:0000256" key="1">
    <source>
        <dbReference type="ARBA" id="ARBA00009437"/>
    </source>
</evidence>
<reference evidence="5 6" key="1">
    <citation type="journal article" date="2016" name="Genome Announc.">
        <title>Complete Genome Sequences of Aerococcus christensenii CCUG 28831T, Aerococcus sanguinicola CCUG 43001T, Aerococcus urinae CCUG 36881T, Aerococcus urinaeequi CCUG 28094T, Aerococcus urinaehominis CCUG 42038 BT, and Aerococcus viridans CCUG 4311T.</title>
        <authorList>
            <person name="Carkaci D."/>
            <person name="Dargis R."/>
            <person name="Nielsen X.C."/>
            <person name="Skovgaard O."/>
            <person name="Fuursted K."/>
            <person name="Christensen J.J."/>
        </authorList>
    </citation>
    <scope>NUCLEOTIDE SEQUENCE [LARGE SCALE GENOMIC DNA]</scope>
    <source>
        <strain evidence="5 6">CCUG42038B</strain>
    </source>
</reference>